<dbReference type="OrthoDB" id="8479143at2"/>
<reference evidence="2 3" key="1">
    <citation type="submission" date="2019-11" db="EMBL/GenBank/DDBJ databases">
        <title>Agromyces kandeliae sp. nov., isolated from mangrove soil.</title>
        <authorList>
            <person name="Wang R."/>
        </authorList>
    </citation>
    <scope>NUCLEOTIDE SEQUENCE [LARGE SCALE GENOMIC DNA]</scope>
    <source>
        <strain evidence="2 3">JCM 11431</strain>
    </source>
</reference>
<comment type="caution">
    <text evidence="2">The sequence shown here is derived from an EMBL/GenBank/DDBJ whole genome shotgun (WGS) entry which is preliminary data.</text>
</comment>
<dbReference type="Pfam" id="PF09339">
    <property type="entry name" value="HTH_IclR"/>
    <property type="match status" value="1"/>
</dbReference>
<dbReference type="InterPro" id="IPR005471">
    <property type="entry name" value="Tscrpt_reg_IclR_N"/>
</dbReference>
<keyword evidence="3" id="KW-1185">Reference proteome</keyword>
<protein>
    <submittedName>
        <fullName evidence="2">Helix-turn-helix domain-containing protein</fullName>
    </submittedName>
</protein>
<evidence type="ECO:0000259" key="1">
    <source>
        <dbReference type="Pfam" id="PF09339"/>
    </source>
</evidence>
<dbReference type="GO" id="GO:0006355">
    <property type="term" value="P:regulation of DNA-templated transcription"/>
    <property type="evidence" value="ECO:0007669"/>
    <property type="project" value="InterPro"/>
</dbReference>
<evidence type="ECO:0000313" key="3">
    <source>
        <dbReference type="Proteomes" id="UP000480122"/>
    </source>
</evidence>
<dbReference type="InterPro" id="IPR036388">
    <property type="entry name" value="WH-like_DNA-bd_sf"/>
</dbReference>
<dbReference type="GO" id="GO:0003677">
    <property type="term" value="F:DNA binding"/>
    <property type="evidence" value="ECO:0007669"/>
    <property type="project" value="InterPro"/>
</dbReference>
<evidence type="ECO:0000313" key="2">
    <source>
        <dbReference type="EMBL" id="MUN06908.1"/>
    </source>
</evidence>
<dbReference type="AlphaFoldDB" id="A0A7C9HHA6"/>
<sequence>MTIRWSVVCSPSWRGWVSRYIGLAEITAMTSIPKPTVRRIAEDLVRRGKLERTPLGYGLGSLRSLGPPLPQYELDHRTESFADRFTSSMDGWKLLSPRRV</sequence>
<feature type="domain" description="HTH iclR-type" evidence="1">
    <location>
        <begin position="22"/>
        <end position="54"/>
    </location>
</feature>
<accession>A0A7C9HHA6</accession>
<dbReference type="RefSeq" id="WP_155841671.1">
    <property type="nucleotide sequence ID" value="NZ_BAAAIA010000008.1"/>
</dbReference>
<dbReference type="EMBL" id="WODA01000012">
    <property type="protein sequence ID" value="MUN06908.1"/>
    <property type="molecule type" value="Genomic_DNA"/>
</dbReference>
<dbReference type="Proteomes" id="UP000480122">
    <property type="component" value="Unassembled WGS sequence"/>
</dbReference>
<dbReference type="Gene3D" id="1.10.10.10">
    <property type="entry name" value="Winged helix-like DNA-binding domain superfamily/Winged helix DNA-binding domain"/>
    <property type="match status" value="1"/>
</dbReference>
<proteinExistence type="predicted"/>
<gene>
    <name evidence="2" type="ORF">GLX25_07230</name>
</gene>
<organism evidence="2 3">
    <name type="scientific">Agromyces luteolus</name>
    <dbReference type="NCBI Taxonomy" id="88373"/>
    <lineage>
        <taxon>Bacteria</taxon>
        <taxon>Bacillati</taxon>
        <taxon>Actinomycetota</taxon>
        <taxon>Actinomycetes</taxon>
        <taxon>Micrococcales</taxon>
        <taxon>Microbacteriaceae</taxon>
        <taxon>Agromyces</taxon>
    </lineage>
</organism>
<name>A0A7C9HHA6_9MICO</name>